<comment type="subcellular location">
    <subcellularLocation>
        <location evidence="5">Secreted</location>
    </subcellularLocation>
    <subcellularLocation>
        <location evidence="5">Bacterial flagellum</location>
    </subcellularLocation>
</comment>
<dbReference type="Pfam" id="PF02465">
    <property type="entry name" value="FliD_N"/>
    <property type="match status" value="1"/>
</dbReference>
<evidence type="ECO:0000259" key="7">
    <source>
        <dbReference type="Pfam" id="PF07195"/>
    </source>
</evidence>
<keyword evidence="8" id="KW-0969">Cilium</keyword>
<evidence type="ECO:0000256" key="1">
    <source>
        <dbReference type="ARBA" id="ARBA00009764"/>
    </source>
</evidence>
<keyword evidence="8" id="KW-0966">Cell projection</keyword>
<name>A0ABY6DHB0_9NEIS</name>
<dbReference type="PANTHER" id="PTHR30288:SF0">
    <property type="entry name" value="FLAGELLAR HOOK-ASSOCIATED PROTEIN 2"/>
    <property type="match status" value="1"/>
</dbReference>
<evidence type="ECO:0000256" key="4">
    <source>
        <dbReference type="ARBA" id="ARBA00023143"/>
    </source>
</evidence>
<dbReference type="InterPro" id="IPR003481">
    <property type="entry name" value="FliD_N"/>
</dbReference>
<sequence>MATLTSAGLGSGLPVNSIISQLMDIERQPLTKLQTKSTEAQAKISAIGSLQSALSSFQARVLSLSSASAYKSVQGSLGDSAIGTVSTAVTAQAGSYTLAVKQLAQSQKLKSDVFTSVNSPVGTGKLTIQFGTYKSGDNSFTVNGDKGAFTVDVNSTNNTLTGLRDAINAKKAGVTATIVNDGSGYRLLLSSTDSGSANSLRVQVEDDDGNATDTSGLSRFAYDPTATKNLSQTQAAQDAKFTLDGIEITKPTNTVSDVLQGVTLTLQKISTLDSGGNPVSTSLNVSRDTSGVKKSVQDFVDAYNEFAKAADSLSFYNQEDKSSGVLNGDYVIRTMQSTIRGTLNQALGGGSHFQSLGAVGISFDAKGKMTLDAGKLQTALNERPDDVASLFAVNGVASDARVSYISSSAATSTGSFAINVTQPATRGALSGLAVAGSAFDIVADQNDMLMVAVDGASSGQVKLTPGNYASPAALAAEIQSKVNGDPSLKKAGASVTVTYNADTMKFEMTSNKYGSASSVQITSTGPTAETTYGFRVAQMGTGKDVEGTINGETAKGSGQTLTGAGAAEGLQLNVTGDTAGSYGTVAFSRGFASKLDTTLNSLMSDKGLLKSRLNALNQDIKNIASQSTSLNRRLEDIEKRYRAQFTALDVQIATMNSTSSYLGQQLSMLNNLASNNK</sequence>
<organism evidence="8 9">
    <name type="scientific">Chitiniphilus purpureus</name>
    <dbReference type="NCBI Taxonomy" id="2981137"/>
    <lineage>
        <taxon>Bacteria</taxon>
        <taxon>Pseudomonadati</taxon>
        <taxon>Pseudomonadota</taxon>
        <taxon>Betaproteobacteria</taxon>
        <taxon>Neisseriales</taxon>
        <taxon>Chitinibacteraceae</taxon>
        <taxon>Chitiniphilus</taxon>
    </lineage>
</organism>
<keyword evidence="9" id="KW-1185">Reference proteome</keyword>
<feature type="coiled-coil region" evidence="5">
    <location>
        <begin position="613"/>
        <end position="640"/>
    </location>
</feature>
<evidence type="ECO:0000259" key="6">
    <source>
        <dbReference type="Pfam" id="PF02465"/>
    </source>
</evidence>
<comment type="subunit">
    <text evidence="2 5">Homopentamer.</text>
</comment>
<evidence type="ECO:0000256" key="3">
    <source>
        <dbReference type="ARBA" id="ARBA00023054"/>
    </source>
</evidence>
<dbReference type="EMBL" id="CP106753">
    <property type="protein sequence ID" value="UXY13707.1"/>
    <property type="molecule type" value="Genomic_DNA"/>
</dbReference>
<feature type="domain" description="Flagellar hook-associated protein 2 C-terminal" evidence="7">
    <location>
        <begin position="583"/>
        <end position="657"/>
    </location>
</feature>
<evidence type="ECO:0000256" key="5">
    <source>
        <dbReference type="RuleBase" id="RU362066"/>
    </source>
</evidence>
<keyword evidence="5" id="KW-0964">Secreted</keyword>
<dbReference type="Proteomes" id="UP001061302">
    <property type="component" value="Chromosome"/>
</dbReference>
<comment type="similarity">
    <text evidence="1 5">Belongs to the FliD family.</text>
</comment>
<dbReference type="InterPro" id="IPR040026">
    <property type="entry name" value="FliD"/>
</dbReference>
<dbReference type="PANTHER" id="PTHR30288">
    <property type="entry name" value="FLAGELLAR CAP/ASSEMBLY PROTEIN FLID"/>
    <property type="match status" value="1"/>
</dbReference>
<evidence type="ECO:0000313" key="9">
    <source>
        <dbReference type="Proteomes" id="UP001061302"/>
    </source>
</evidence>
<dbReference type="InterPro" id="IPR010809">
    <property type="entry name" value="FliD_C"/>
</dbReference>
<keyword evidence="4 5" id="KW-0975">Bacterial flagellum</keyword>
<evidence type="ECO:0000256" key="2">
    <source>
        <dbReference type="ARBA" id="ARBA00011255"/>
    </source>
</evidence>
<proteinExistence type="inferred from homology"/>
<protein>
    <recommendedName>
        <fullName evidence="5">Flagellar hook-associated protein 2</fullName>
        <shortName evidence="5">HAP2</shortName>
    </recommendedName>
    <alternativeName>
        <fullName evidence="5">Flagellar cap protein</fullName>
    </alternativeName>
</protein>
<gene>
    <name evidence="8" type="primary">fliD</name>
    <name evidence="8" type="ORF">N8I74_10275</name>
</gene>
<feature type="domain" description="Flagellar hook-associated protein 2 C-terminal" evidence="7">
    <location>
        <begin position="236"/>
        <end position="398"/>
    </location>
</feature>
<feature type="domain" description="Flagellar hook-associated protein 2 N-terminal" evidence="6">
    <location>
        <begin position="11"/>
        <end position="107"/>
    </location>
</feature>
<dbReference type="Pfam" id="PF07195">
    <property type="entry name" value="FliD_C"/>
    <property type="match status" value="2"/>
</dbReference>
<evidence type="ECO:0000313" key="8">
    <source>
        <dbReference type="EMBL" id="UXY13707.1"/>
    </source>
</evidence>
<dbReference type="RefSeq" id="WP_263122935.1">
    <property type="nucleotide sequence ID" value="NZ_CP106753.1"/>
</dbReference>
<comment type="function">
    <text evidence="5">Required for morphogenesis and for the elongation of the flagellar filament by facilitating polymerization of the flagellin monomers at the tip of growing filament. Forms a capping structure, which prevents flagellin subunits (transported through the central channel of the flagellum) from leaking out without polymerization at the distal end.</text>
</comment>
<keyword evidence="3 5" id="KW-0175">Coiled coil</keyword>
<keyword evidence="8" id="KW-0282">Flagellum</keyword>
<accession>A0ABY6DHB0</accession>
<reference evidence="8" key="1">
    <citation type="submission" date="2022-10" db="EMBL/GenBank/DDBJ databases">
        <title>Chitiniphilus purpureus sp. nov., a novel chitin-degrading bacterium isolated from crawfish pond sediment.</title>
        <authorList>
            <person name="Li K."/>
        </authorList>
    </citation>
    <scope>NUCLEOTIDE SEQUENCE</scope>
    <source>
        <strain evidence="8">CD1</strain>
    </source>
</reference>